<feature type="region of interest" description="Disordered" evidence="1">
    <location>
        <begin position="111"/>
        <end position="139"/>
    </location>
</feature>
<name>K0TGV2_THAOC</name>
<comment type="caution">
    <text evidence="2">The sequence shown here is derived from an EMBL/GenBank/DDBJ whole genome shotgun (WGS) entry which is preliminary data.</text>
</comment>
<keyword evidence="3" id="KW-1185">Reference proteome</keyword>
<feature type="compositionally biased region" description="Polar residues" evidence="1">
    <location>
        <begin position="119"/>
        <end position="139"/>
    </location>
</feature>
<protein>
    <submittedName>
        <fullName evidence="2">Uncharacterized protein</fullName>
    </submittedName>
</protein>
<gene>
    <name evidence="2" type="ORF">THAOC_02043</name>
</gene>
<evidence type="ECO:0000256" key="1">
    <source>
        <dbReference type="SAM" id="MobiDB-lite"/>
    </source>
</evidence>
<evidence type="ECO:0000313" key="2">
    <source>
        <dbReference type="EMBL" id="EJK76209.1"/>
    </source>
</evidence>
<dbReference type="EMBL" id="AGNL01002445">
    <property type="protein sequence ID" value="EJK76209.1"/>
    <property type="molecule type" value="Genomic_DNA"/>
</dbReference>
<dbReference type="AlphaFoldDB" id="K0TGV2"/>
<organism evidence="2 3">
    <name type="scientific">Thalassiosira oceanica</name>
    <name type="common">Marine diatom</name>
    <dbReference type="NCBI Taxonomy" id="159749"/>
    <lineage>
        <taxon>Eukaryota</taxon>
        <taxon>Sar</taxon>
        <taxon>Stramenopiles</taxon>
        <taxon>Ochrophyta</taxon>
        <taxon>Bacillariophyta</taxon>
        <taxon>Coscinodiscophyceae</taxon>
        <taxon>Thalassiosirophycidae</taxon>
        <taxon>Thalassiosirales</taxon>
        <taxon>Thalassiosiraceae</taxon>
        <taxon>Thalassiosira</taxon>
    </lineage>
</organism>
<reference evidence="2 3" key="1">
    <citation type="journal article" date="2012" name="Genome Biol.">
        <title>Genome and low-iron response of an oceanic diatom adapted to chronic iron limitation.</title>
        <authorList>
            <person name="Lommer M."/>
            <person name="Specht M."/>
            <person name="Roy A.S."/>
            <person name="Kraemer L."/>
            <person name="Andreson R."/>
            <person name="Gutowska M.A."/>
            <person name="Wolf J."/>
            <person name="Bergner S.V."/>
            <person name="Schilhabel M.B."/>
            <person name="Klostermeier U.C."/>
            <person name="Beiko R.G."/>
            <person name="Rosenstiel P."/>
            <person name="Hippler M."/>
            <person name="Laroche J."/>
        </authorList>
    </citation>
    <scope>NUCLEOTIDE SEQUENCE [LARGE SCALE GENOMIC DNA]</scope>
    <source>
        <strain evidence="2 3">CCMP1005</strain>
    </source>
</reference>
<accession>K0TGV2</accession>
<proteinExistence type="predicted"/>
<evidence type="ECO:0000313" key="3">
    <source>
        <dbReference type="Proteomes" id="UP000266841"/>
    </source>
</evidence>
<dbReference type="Proteomes" id="UP000266841">
    <property type="component" value="Unassembled WGS sequence"/>
</dbReference>
<sequence>MMDTPAPLRVLPPFPCHRRIVVHLASPSKSPHLLLFARLTLLLVTFAGWHTAAGAWIDGGGAPRPWLRLRCAAACMDTRRTATGHKKLKPLHHSNPSTSISSRLYKQVHRCSEDRHQQHTSSSSVERTPPAGSTSHTFI</sequence>